<dbReference type="EMBL" id="JAPMSZ010000004">
    <property type="protein sequence ID" value="KAJ5105692.1"/>
    <property type="molecule type" value="Genomic_DNA"/>
</dbReference>
<feature type="region of interest" description="Disordered" evidence="1">
    <location>
        <begin position="1"/>
        <end position="75"/>
    </location>
</feature>
<feature type="compositionally biased region" description="Basic and acidic residues" evidence="1">
    <location>
        <begin position="1"/>
        <end position="14"/>
    </location>
</feature>
<reference evidence="3" key="1">
    <citation type="submission" date="2022-11" db="EMBL/GenBank/DDBJ databases">
        <authorList>
            <person name="Petersen C."/>
        </authorList>
    </citation>
    <scope>NUCLEOTIDE SEQUENCE</scope>
    <source>
        <strain evidence="3">IBT 34128</strain>
    </source>
</reference>
<comment type="caution">
    <text evidence="3">The sequence shown here is derived from an EMBL/GenBank/DDBJ whole genome shotgun (WGS) entry which is preliminary data.</text>
</comment>
<evidence type="ECO:0000313" key="3">
    <source>
        <dbReference type="EMBL" id="KAJ5105692.1"/>
    </source>
</evidence>
<sequence length="363" mass="41006">METRSKRKRTDSARQGHSATPRPNPTPPLPTDASTDSRSPSPNDHKRRRSNRPPRPPSTVPSISSVEPASQNTWQNRKNLAEARIDEYKVAGRPKDDLLAKTLKAILDYLPEGGRDQLASDIIGVGDDDPILWEVFDNFRTGVLEAFKSTTKTFSVTPSPHHNRRASIDKVAAKLPDPQVRSQEWANACLNRDNHRCVITGAVTESEWIEQGEVGGQLWGKLEVHHIIPFSLGGFDKKDHHDIAVKWASIYNAFPAIKKMQASKINMIENGITLLSQIHSQFQAFKIALQPTETANFYKVKKYKSLDPFIFRVIPDDASVTLRQSTGHENKSLPNRDFLDTHFRLCEIWHASGMAEEHDRHLY</sequence>
<keyword evidence="4" id="KW-1185">Reference proteome</keyword>
<name>A0A9W9KHT3_9EURO</name>
<evidence type="ECO:0000256" key="1">
    <source>
        <dbReference type="SAM" id="MobiDB-lite"/>
    </source>
</evidence>
<evidence type="ECO:0000313" key="4">
    <source>
        <dbReference type="Proteomes" id="UP001141434"/>
    </source>
</evidence>
<feature type="compositionally biased region" description="Polar residues" evidence="1">
    <location>
        <begin position="32"/>
        <end position="42"/>
    </location>
</feature>
<protein>
    <recommendedName>
        <fullName evidence="2">HNH nuclease domain-containing protein</fullName>
    </recommendedName>
</protein>
<dbReference type="Proteomes" id="UP001141434">
    <property type="component" value="Unassembled WGS sequence"/>
</dbReference>
<dbReference type="GeneID" id="81392789"/>
<dbReference type="InterPro" id="IPR003615">
    <property type="entry name" value="HNH_nuc"/>
</dbReference>
<gene>
    <name evidence="3" type="ORF">NUU61_003039</name>
</gene>
<dbReference type="Pfam" id="PF13391">
    <property type="entry name" value="HNH_2"/>
    <property type="match status" value="1"/>
</dbReference>
<dbReference type="AlphaFoldDB" id="A0A9W9KHT3"/>
<organism evidence="3 4">
    <name type="scientific">Penicillium alfredii</name>
    <dbReference type="NCBI Taxonomy" id="1506179"/>
    <lineage>
        <taxon>Eukaryota</taxon>
        <taxon>Fungi</taxon>
        <taxon>Dikarya</taxon>
        <taxon>Ascomycota</taxon>
        <taxon>Pezizomycotina</taxon>
        <taxon>Eurotiomycetes</taxon>
        <taxon>Eurotiomycetidae</taxon>
        <taxon>Eurotiales</taxon>
        <taxon>Aspergillaceae</taxon>
        <taxon>Penicillium</taxon>
    </lineage>
</organism>
<dbReference type="RefSeq" id="XP_056514688.1">
    <property type="nucleotide sequence ID" value="XM_056653621.1"/>
</dbReference>
<dbReference type="OrthoDB" id="2104739at2759"/>
<proteinExistence type="predicted"/>
<reference evidence="3" key="2">
    <citation type="journal article" date="2023" name="IMA Fungus">
        <title>Comparative genomic study of the Penicillium genus elucidates a diverse pangenome and 15 lateral gene transfer events.</title>
        <authorList>
            <person name="Petersen C."/>
            <person name="Sorensen T."/>
            <person name="Nielsen M.R."/>
            <person name="Sondergaard T.E."/>
            <person name="Sorensen J.L."/>
            <person name="Fitzpatrick D.A."/>
            <person name="Frisvad J.C."/>
            <person name="Nielsen K.L."/>
        </authorList>
    </citation>
    <scope>NUCLEOTIDE SEQUENCE</scope>
    <source>
        <strain evidence="3">IBT 34128</strain>
    </source>
</reference>
<evidence type="ECO:0000259" key="2">
    <source>
        <dbReference type="Pfam" id="PF13391"/>
    </source>
</evidence>
<accession>A0A9W9KHT3</accession>
<feature type="domain" description="HNH nuclease" evidence="2">
    <location>
        <begin position="197"/>
        <end position="289"/>
    </location>
</feature>